<dbReference type="Proteomes" id="UP000475862">
    <property type="component" value="Unassembled WGS sequence"/>
</dbReference>
<name>A0A6G0T4S4_APHGL</name>
<gene>
    <name evidence="1" type="ORF">AGLY_013979</name>
</gene>
<keyword evidence="2" id="KW-1185">Reference proteome</keyword>
<evidence type="ECO:0000313" key="2">
    <source>
        <dbReference type="Proteomes" id="UP000475862"/>
    </source>
</evidence>
<evidence type="ECO:0000313" key="1">
    <source>
        <dbReference type="EMBL" id="KAE9525930.1"/>
    </source>
</evidence>
<proteinExistence type="predicted"/>
<dbReference type="AlphaFoldDB" id="A0A6G0T4S4"/>
<comment type="caution">
    <text evidence="1">The sequence shown here is derived from an EMBL/GenBank/DDBJ whole genome shotgun (WGS) entry which is preliminary data.</text>
</comment>
<dbReference type="EMBL" id="VYZN01000057">
    <property type="protein sequence ID" value="KAE9525930.1"/>
    <property type="molecule type" value="Genomic_DNA"/>
</dbReference>
<accession>A0A6G0T4S4</accession>
<protein>
    <submittedName>
        <fullName evidence="1">Uncharacterized protein</fullName>
    </submittedName>
</protein>
<organism evidence="1 2">
    <name type="scientific">Aphis glycines</name>
    <name type="common">Soybean aphid</name>
    <dbReference type="NCBI Taxonomy" id="307491"/>
    <lineage>
        <taxon>Eukaryota</taxon>
        <taxon>Metazoa</taxon>
        <taxon>Ecdysozoa</taxon>
        <taxon>Arthropoda</taxon>
        <taxon>Hexapoda</taxon>
        <taxon>Insecta</taxon>
        <taxon>Pterygota</taxon>
        <taxon>Neoptera</taxon>
        <taxon>Paraneoptera</taxon>
        <taxon>Hemiptera</taxon>
        <taxon>Sternorrhyncha</taxon>
        <taxon>Aphidomorpha</taxon>
        <taxon>Aphidoidea</taxon>
        <taxon>Aphididae</taxon>
        <taxon>Aphidini</taxon>
        <taxon>Aphis</taxon>
        <taxon>Aphis</taxon>
    </lineage>
</organism>
<reference evidence="1 2" key="1">
    <citation type="submission" date="2019-08" db="EMBL/GenBank/DDBJ databases">
        <title>The genome of the soybean aphid Biotype 1, its phylome, world population structure and adaptation to the North American continent.</title>
        <authorList>
            <person name="Giordano R."/>
            <person name="Donthu R.K."/>
            <person name="Hernandez A.G."/>
            <person name="Wright C.L."/>
            <person name="Zimin A.V."/>
        </authorList>
    </citation>
    <scope>NUCLEOTIDE SEQUENCE [LARGE SCALE GENOMIC DNA]</scope>
    <source>
        <tissue evidence="1">Whole aphids</tissue>
    </source>
</reference>
<sequence>MIWPTASISATTIYGERRGDESPCQNVGSCPATKYLSRLYWLHGTLCLYIKFHNVESSLYRVEFNQNIDYQRTVSMMWRKDNDCWLSSNDFKDLLLFKKDKSCVEIKFFRKQDVIIDVKCNQIDYSNYNGMSHYILDSERSDKCIDFTMIITSRNNASISNFGGGFRWKSEYPFCIIQEKIVLKVIKKNPKSLVTPFFYECLKFEVIRNMSKLRKFASNFVVGKSITSRNNASISNFGGGFRWKSEYPFWIILTDKSSPFRIVFRTQ</sequence>